<keyword evidence="12" id="KW-1185">Reference proteome</keyword>
<sequence length="132" mass="15005">MAEIEKTEQEWRELLTEEEFYICRQKGTERAFTGKYNDEKATGQFNCTCCGEPLFDSATKYDSGSGWPSFYQPLSEQAILEDRDVSHGMVRVEVMCKRCGSHLGHVFNDGPQPTGMRYCINSASLRLNKTGE</sequence>
<dbReference type="GO" id="GO:0008270">
    <property type="term" value="F:zinc ion binding"/>
    <property type="evidence" value="ECO:0007669"/>
    <property type="project" value="UniProtKB-UniRule"/>
</dbReference>
<dbReference type="EMBL" id="CP019343">
    <property type="protein sequence ID" value="ARN75891.1"/>
    <property type="molecule type" value="Genomic_DNA"/>
</dbReference>
<evidence type="ECO:0000313" key="11">
    <source>
        <dbReference type="EMBL" id="ARN75891.1"/>
    </source>
</evidence>
<evidence type="ECO:0000256" key="1">
    <source>
        <dbReference type="ARBA" id="ARBA00007174"/>
    </source>
</evidence>
<dbReference type="PANTHER" id="PTHR10173:SF52">
    <property type="entry name" value="METHIONINE-R-SULFOXIDE REDUCTASE B1"/>
    <property type="match status" value="1"/>
</dbReference>
<comment type="cofactor">
    <cofactor evidence="9">
        <name>Zn(2+)</name>
        <dbReference type="ChEBI" id="CHEBI:29105"/>
    </cofactor>
    <text evidence="9">Binds 1 zinc ion per subunit. The zinc ion is important for the structural integrity of the protein.</text>
</comment>
<feature type="binding site" evidence="9">
    <location>
        <position position="47"/>
    </location>
    <ligand>
        <name>Zn(2+)</name>
        <dbReference type="ChEBI" id="CHEBI:29105"/>
    </ligand>
</feature>
<feature type="domain" description="MsrB" evidence="10">
    <location>
        <begin position="8"/>
        <end position="130"/>
    </location>
</feature>
<dbReference type="InterPro" id="IPR002579">
    <property type="entry name" value="Met_Sox_Rdtase_MsrB_dom"/>
</dbReference>
<evidence type="ECO:0000256" key="3">
    <source>
        <dbReference type="ARBA" id="ARBA00021130"/>
    </source>
</evidence>
<name>A0A1X9NFE1_9GAMM</name>
<keyword evidence="6 9" id="KW-0560">Oxidoreductase</keyword>
<dbReference type="GO" id="GO:0033743">
    <property type="term" value="F:peptide-methionine (R)-S-oxide reductase activity"/>
    <property type="evidence" value="ECO:0007669"/>
    <property type="project" value="UniProtKB-UniRule"/>
</dbReference>
<dbReference type="Gene3D" id="2.170.150.20">
    <property type="entry name" value="Peptide methionine sulfoxide reductase"/>
    <property type="match status" value="1"/>
</dbReference>
<organism evidence="11 12">
    <name type="scientific">Oceanicoccus sagamiensis</name>
    <dbReference type="NCBI Taxonomy" id="716816"/>
    <lineage>
        <taxon>Bacteria</taxon>
        <taxon>Pseudomonadati</taxon>
        <taxon>Pseudomonadota</taxon>
        <taxon>Gammaproteobacteria</taxon>
        <taxon>Cellvibrionales</taxon>
        <taxon>Spongiibacteraceae</taxon>
        <taxon>Oceanicoccus</taxon>
    </lineage>
</organism>
<dbReference type="InterPro" id="IPR028427">
    <property type="entry name" value="Met_Sox_Rdtase_MsrB"/>
</dbReference>
<feature type="binding site" evidence="9">
    <location>
        <position position="50"/>
    </location>
    <ligand>
        <name>Zn(2+)</name>
        <dbReference type="ChEBI" id="CHEBI:29105"/>
    </ligand>
</feature>
<evidence type="ECO:0000256" key="6">
    <source>
        <dbReference type="ARBA" id="ARBA00023002"/>
    </source>
</evidence>
<dbReference type="InterPro" id="IPR011057">
    <property type="entry name" value="Mss4-like_sf"/>
</dbReference>
<evidence type="ECO:0000256" key="8">
    <source>
        <dbReference type="ARBA" id="ARBA00075819"/>
    </source>
</evidence>
<feature type="binding site" evidence="9">
    <location>
        <position position="99"/>
    </location>
    <ligand>
        <name>Zn(2+)</name>
        <dbReference type="ChEBI" id="CHEBI:29105"/>
    </ligand>
</feature>
<dbReference type="HAMAP" id="MF_01400">
    <property type="entry name" value="MsrB"/>
    <property type="match status" value="1"/>
</dbReference>
<dbReference type="PROSITE" id="PS51790">
    <property type="entry name" value="MSRB"/>
    <property type="match status" value="1"/>
</dbReference>
<dbReference type="GO" id="GO:0005737">
    <property type="term" value="C:cytoplasm"/>
    <property type="evidence" value="ECO:0007669"/>
    <property type="project" value="TreeGrafter"/>
</dbReference>
<dbReference type="GO" id="GO:0030091">
    <property type="term" value="P:protein repair"/>
    <property type="evidence" value="ECO:0007669"/>
    <property type="project" value="InterPro"/>
</dbReference>
<accession>A0A1X9NFE1</accession>
<dbReference type="GO" id="GO:0006979">
    <property type="term" value="P:response to oxidative stress"/>
    <property type="evidence" value="ECO:0007669"/>
    <property type="project" value="InterPro"/>
</dbReference>
<evidence type="ECO:0000256" key="5">
    <source>
        <dbReference type="ARBA" id="ARBA00022833"/>
    </source>
</evidence>
<dbReference type="STRING" id="716816.BST96_18370"/>
<dbReference type="PANTHER" id="PTHR10173">
    <property type="entry name" value="METHIONINE SULFOXIDE REDUCTASE"/>
    <property type="match status" value="1"/>
</dbReference>
<keyword evidence="5 9" id="KW-0862">Zinc</keyword>
<evidence type="ECO:0000313" key="12">
    <source>
        <dbReference type="Proteomes" id="UP000193450"/>
    </source>
</evidence>
<dbReference type="NCBIfam" id="TIGR00357">
    <property type="entry name" value="peptide-methionine (R)-S-oxide reductase MsrB"/>
    <property type="match status" value="1"/>
</dbReference>
<dbReference type="EC" id="1.8.4.12" evidence="2 9"/>
<evidence type="ECO:0000259" key="10">
    <source>
        <dbReference type="PROSITE" id="PS51790"/>
    </source>
</evidence>
<keyword evidence="4 9" id="KW-0479">Metal-binding</keyword>
<evidence type="ECO:0000256" key="9">
    <source>
        <dbReference type="HAMAP-Rule" id="MF_01400"/>
    </source>
</evidence>
<proteinExistence type="inferred from homology"/>
<dbReference type="Proteomes" id="UP000193450">
    <property type="component" value="Chromosome"/>
</dbReference>
<dbReference type="Pfam" id="PF01641">
    <property type="entry name" value="SelR"/>
    <property type="match status" value="1"/>
</dbReference>
<comment type="catalytic activity">
    <reaction evidence="7 9">
        <text>L-methionyl-[protein] + [thioredoxin]-disulfide + H2O = L-methionyl-(R)-S-oxide-[protein] + [thioredoxin]-dithiol</text>
        <dbReference type="Rhea" id="RHEA:24164"/>
        <dbReference type="Rhea" id="RHEA-COMP:10698"/>
        <dbReference type="Rhea" id="RHEA-COMP:10700"/>
        <dbReference type="Rhea" id="RHEA-COMP:12313"/>
        <dbReference type="Rhea" id="RHEA-COMP:12314"/>
        <dbReference type="ChEBI" id="CHEBI:15377"/>
        <dbReference type="ChEBI" id="CHEBI:16044"/>
        <dbReference type="ChEBI" id="CHEBI:29950"/>
        <dbReference type="ChEBI" id="CHEBI:45764"/>
        <dbReference type="ChEBI" id="CHEBI:50058"/>
        <dbReference type="EC" id="1.8.4.12"/>
    </reaction>
</comment>
<protein>
    <recommendedName>
        <fullName evidence="3 9">Peptide methionine sulfoxide reductase MsrB</fullName>
        <ecNumber evidence="2 9">1.8.4.12</ecNumber>
    </recommendedName>
    <alternativeName>
        <fullName evidence="8 9">Peptide-methionine (R)-S-oxide reductase</fullName>
    </alternativeName>
</protein>
<dbReference type="KEGG" id="osg:BST96_18370"/>
<feature type="active site" description="Nucleophile" evidence="9">
    <location>
        <position position="119"/>
    </location>
</feature>
<dbReference type="OrthoDB" id="9785497at2"/>
<evidence type="ECO:0000256" key="4">
    <source>
        <dbReference type="ARBA" id="ARBA00022723"/>
    </source>
</evidence>
<dbReference type="AlphaFoldDB" id="A0A1X9NFE1"/>
<dbReference type="RefSeq" id="WP_085760086.1">
    <property type="nucleotide sequence ID" value="NZ_CP019343.1"/>
</dbReference>
<feature type="binding site" evidence="9">
    <location>
        <position position="96"/>
    </location>
    <ligand>
        <name>Zn(2+)</name>
        <dbReference type="ChEBI" id="CHEBI:29105"/>
    </ligand>
</feature>
<gene>
    <name evidence="9" type="primary">msrB</name>
    <name evidence="11" type="ORF">BST96_18370</name>
</gene>
<evidence type="ECO:0000256" key="7">
    <source>
        <dbReference type="ARBA" id="ARBA00048488"/>
    </source>
</evidence>
<dbReference type="FunFam" id="2.170.150.20:FF:000001">
    <property type="entry name" value="Peptide methionine sulfoxide reductase MsrB"/>
    <property type="match status" value="1"/>
</dbReference>
<dbReference type="SUPFAM" id="SSF51316">
    <property type="entry name" value="Mss4-like"/>
    <property type="match status" value="1"/>
</dbReference>
<comment type="similarity">
    <text evidence="1 9">Belongs to the MsrB Met sulfoxide reductase family.</text>
</comment>
<reference evidence="11 12" key="1">
    <citation type="submission" date="2016-11" db="EMBL/GenBank/DDBJ databases">
        <title>Trade-off between light-utilization and light-protection in marine flavobacteria.</title>
        <authorList>
            <person name="Kumagai Y."/>
        </authorList>
    </citation>
    <scope>NUCLEOTIDE SEQUENCE [LARGE SCALE GENOMIC DNA]</scope>
    <source>
        <strain evidence="11 12">NBRC 107125</strain>
    </source>
</reference>
<evidence type="ECO:0000256" key="2">
    <source>
        <dbReference type="ARBA" id="ARBA00012499"/>
    </source>
</evidence>